<keyword evidence="1" id="KW-1133">Transmembrane helix</keyword>
<reference evidence="2 3" key="1">
    <citation type="submission" date="2021-03" db="EMBL/GenBank/DDBJ databases">
        <title>Antimicrobial resistance genes in bacteria isolated from Japanese honey, and their potential for conferring macrolide and lincosamide resistance in the American foulbrood pathogen Paenibacillus larvae.</title>
        <authorList>
            <person name="Okamoto M."/>
            <person name="Kumagai M."/>
            <person name="Kanamori H."/>
            <person name="Takamatsu D."/>
        </authorList>
    </citation>
    <scope>NUCLEOTIDE SEQUENCE [LARGE SCALE GENOMIC DNA]</scope>
    <source>
        <strain evidence="2 3">J34TS1</strain>
    </source>
</reference>
<feature type="transmembrane region" description="Helical" evidence="1">
    <location>
        <begin position="158"/>
        <end position="177"/>
    </location>
</feature>
<evidence type="ECO:0000313" key="3">
    <source>
        <dbReference type="Proteomes" id="UP000682811"/>
    </source>
</evidence>
<feature type="transmembrane region" description="Helical" evidence="1">
    <location>
        <begin position="82"/>
        <end position="104"/>
    </location>
</feature>
<sequence>MNIAKRGTMFSYIMAFALITMMVVACVLFDNHEFILPEIAAMVIAMWVYRDPNWLRCPLHICFAPTATSVIGLTVNHLHFAYLCKAGIAFACIMIFLRLIQSNFAPSLATGLLPLITNAHDWKLVLIVFISTFTLMLVVLVFRMNAGLDKRVEIRYKYSFVFLALILFWMGICWAAGFEQAAVIPPIIVVAYESLQKPNYGGKAALKQGIALTVSATVGTLLFFGLNSWIMVTLLSLFFMLIMEWIMKIRMPAIYAFPLLPFIFPPDVVPALPLATLITSLFVFTFVTIYKKMEGLARDRAENTEVSM</sequence>
<comment type="caution">
    <text evidence="2">The sequence shown here is derived from an EMBL/GenBank/DDBJ whole genome shotgun (WGS) entry which is preliminary data.</text>
</comment>
<keyword evidence="3" id="KW-1185">Reference proteome</keyword>
<protein>
    <recommendedName>
        <fullName evidence="4">HPP family protein</fullName>
    </recommendedName>
</protein>
<organism evidence="2 3">
    <name type="scientific">Paenibacillus azoreducens</name>
    <dbReference type="NCBI Taxonomy" id="116718"/>
    <lineage>
        <taxon>Bacteria</taxon>
        <taxon>Bacillati</taxon>
        <taxon>Bacillota</taxon>
        <taxon>Bacilli</taxon>
        <taxon>Bacillales</taxon>
        <taxon>Paenibacillaceae</taxon>
        <taxon>Paenibacillus</taxon>
    </lineage>
</organism>
<feature type="transmembrane region" description="Helical" evidence="1">
    <location>
        <begin position="34"/>
        <end position="50"/>
    </location>
</feature>
<evidence type="ECO:0008006" key="4">
    <source>
        <dbReference type="Google" id="ProtNLM"/>
    </source>
</evidence>
<dbReference type="EMBL" id="BORT01000001">
    <property type="protein sequence ID" value="GIO45294.1"/>
    <property type="molecule type" value="Genomic_DNA"/>
</dbReference>
<evidence type="ECO:0000256" key="1">
    <source>
        <dbReference type="SAM" id="Phobius"/>
    </source>
</evidence>
<dbReference type="RefSeq" id="WP_212976515.1">
    <property type="nucleotide sequence ID" value="NZ_AP025343.1"/>
</dbReference>
<feature type="transmembrane region" description="Helical" evidence="1">
    <location>
        <begin position="9"/>
        <end position="28"/>
    </location>
</feature>
<feature type="transmembrane region" description="Helical" evidence="1">
    <location>
        <begin position="124"/>
        <end position="146"/>
    </location>
</feature>
<feature type="transmembrane region" description="Helical" evidence="1">
    <location>
        <begin position="221"/>
        <end position="242"/>
    </location>
</feature>
<dbReference type="PROSITE" id="PS51257">
    <property type="entry name" value="PROKAR_LIPOPROTEIN"/>
    <property type="match status" value="1"/>
</dbReference>
<keyword evidence="1" id="KW-0472">Membrane</keyword>
<proteinExistence type="predicted"/>
<accession>A0A920CPU8</accession>
<feature type="transmembrane region" description="Helical" evidence="1">
    <location>
        <begin position="271"/>
        <end position="290"/>
    </location>
</feature>
<keyword evidence="1" id="KW-0812">Transmembrane</keyword>
<dbReference type="AlphaFoldDB" id="A0A920CPU8"/>
<gene>
    <name evidence="2" type="ORF">J34TS1_00590</name>
</gene>
<name>A0A920CPU8_9BACL</name>
<evidence type="ECO:0000313" key="2">
    <source>
        <dbReference type="EMBL" id="GIO45294.1"/>
    </source>
</evidence>
<dbReference type="Proteomes" id="UP000682811">
    <property type="component" value="Unassembled WGS sequence"/>
</dbReference>